<evidence type="ECO:0000313" key="3">
    <source>
        <dbReference type="Proteomes" id="UP000605970"/>
    </source>
</evidence>
<comment type="caution">
    <text evidence="2">The sequence shown here is derived from an EMBL/GenBank/DDBJ whole genome shotgun (WGS) entry which is preliminary data.</text>
</comment>
<organism evidence="2 3">
    <name type="scientific">Meloidogyne graminicola</name>
    <dbReference type="NCBI Taxonomy" id="189291"/>
    <lineage>
        <taxon>Eukaryota</taxon>
        <taxon>Metazoa</taxon>
        <taxon>Ecdysozoa</taxon>
        <taxon>Nematoda</taxon>
        <taxon>Chromadorea</taxon>
        <taxon>Rhabditida</taxon>
        <taxon>Tylenchina</taxon>
        <taxon>Tylenchomorpha</taxon>
        <taxon>Tylenchoidea</taxon>
        <taxon>Meloidogynidae</taxon>
        <taxon>Meloidogyninae</taxon>
        <taxon>Meloidogyne</taxon>
    </lineage>
</organism>
<proteinExistence type="predicted"/>
<dbReference type="EMBL" id="JABEBT010000010">
    <property type="protein sequence ID" value="KAF7638774.1"/>
    <property type="molecule type" value="Genomic_DNA"/>
</dbReference>
<feature type="transmembrane region" description="Helical" evidence="1">
    <location>
        <begin position="6"/>
        <end position="28"/>
    </location>
</feature>
<accession>A0A8S9ZYD3</accession>
<dbReference type="PANTHER" id="PTHR10202">
    <property type="entry name" value="PRESENILIN"/>
    <property type="match status" value="1"/>
</dbReference>
<dbReference type="GO" id="GO:0034205">
    <property type="term" value="P:amyloid-beta formation"/>
    <property type="evidence" value="ECO:0007669"/>
    <property type="project" value="TreeGrafter"/>
</dbReference>
<gene>
    <name evidence="2" type="ORF">Mgra_00001854</name>
</gene>
<sequence length="255" mass="29574">MAFDRASFTVCGFVLFNMAITLFIWCYIYEMKCEYFDKPTLLDLNSTLTTGNALIDGILNGLFIATIIALMGIILSQCISHQLISYVILFVKSSFLMTAFIMPANIIYDFYLKFLGSNNSYIYLYTIITSLSFTLLIITAYFTNNFPSFLQQIFSVFNCSFISIYYLRFLPRHTIWFLMIAVIFWDLFAVNSSFGPLKVAALNAQNFNEGILRFMFFIAKNGKDEEESDDNNNEIKKMKFLLRILKLIQQMMIIF</sequence>
<dbReference type="Proteomes" id="UP000605970">
    <property type="component" value="Unassembled WGS sequence"/>
</dbReference>
<dbReference type="GO" id="GO:0070765">
    <property type="term" value="C:gamma-secretase complex"/>
    <property type="evidence" value="ECO:0007669"/>
    <property type="project" value="TreeGrafter"/>
</dbReference>
<keyword evidence="1" id="KW-1133">Transmembrane helix</keyword>
<dbReference type="GO" id="GO:0016485">
    <property type="term" value="P:protein processing"/>
    <property type="evidence" value="ECO:0007669"/>
    <property type="project" value="InterPro"/>
</dbReference>
<reference evidence="2" key="1">
    <citation type="journal article" date="2020" name="Ecol. Evol.">
        <title>Genome structure and content of the rice root-knot nematode (Meloidogyne graminicola).</title>
        <authorList>
            <person name="Phan N.T."/>
            <person name="Danchin E.G.J."/>
            <person name="Klopp C."/>
            <person name="Perfus-Barbeoch L."/>
            <person name="Kozlowski D.K."/>
            <person name="Koutsovoulos G.D."/>
            <person name="Lopez-Roques C."/>
            <person name="Bouchez O."/>
            <person name="Zahm M."/>
            <person name="Besnard G."/>
            <person name="Bellafiore S."/>
        </authorList>
    </citation>
    <scope>NUCLEOTIDE SEQUENCE</scope>
    <source>
        <strain evidence="2">VN-18</strain>
    </source>
</reference>
<dbReference type="PANTHER" id="PTHR10202:SF25">
    <property type="entry name" value="PRESENILIN SPE-4"/>
    <property type="match status" value="1"/>
</dbReference>
<dbReference type="GO" id="GO:0007219">
    <property type="term" value="P:Notch signaling pathway"/>
    <property type="evidence" value="ECO:0007669"/>
    <property type="project" value="TreeGrafter"/>
</dbReference>
<dbReference type="AlphaFoldDB" id="A0A8S9ZYD3"/>
<dbReference type="GO" id="GO:0042500">
    <property type="term" value="F:aspartic endopeptidase activity, intramembrane cleaving"/>
    <property type="evidence" value="ECO:0007669"/>
    <property type="project" value="InterPro"/>
</dbReference>
<evidence type="ECO:0000256" key="1">
    <source>
        <dbReference type="SAM" id="Phobius"/>
    </source>
</evidence>
<evidence type="ECO:0000313" key="2">
    <source>
        <dbReference type="EMBL" id="KAF7638774.1"/>
    </source>
</evidence>
<dbReference type="GO" id="GO:0006509">
    <property type="term" value="P:membrane protein ectodomain proteolysis"/>
    <property type="evidence" value="ECO:0007669"/>
    <property type="project" value="TreeGrafter"/>
</dbReference>
<protein>
    <submittedName>
        <fullName evidence="2">Uncharacterized protein</fullName>
    </submittedName>
</protein>
<dbReference type="GO" id="GO:0055074">
    <property type="term" value="P:calcium ion homeostasis"/>
    <property type="evidence" value="ECO:0007669"/>
    <property type="project" value="TreeGrafter"/>
</dbReference>
<name>A0A8S9ZYD3_9BILA</name>
<feature type="transmembrane region" description="Helical" evidence="1">
    <location>
        <begin position="120"/>
        <end position="143"/>
    </location>
</feature>
<dbReference type="InterPro" id="IPR001108">
    <property type="entry name" value="Peptidase_A22A"/>
</dbReference>
<feature type="transmembrane region" description="Helical" evidence="1">
    <location>
        <begin position="58"/>
        <end position="77"/>
    </location>
</feature>
<feature type="transmembrane region" description="Helical" evidence="1">
    <location>
        <begin position="149"/>
        <end position="167"/>
    </location>
</feature>
<keyword evidence="1" id="KW-0812">Transmembrane</keyword>
<feature type="transmembrane region" description="Helical" evidence="1">
    <location>
        <begin position="83"/>
        <end position="108"/>
    </location>
</feature>
<dbReference type="OrthoDB" id="20287at2759"/>
<dbReference type="Pfam" id="PF01080">
    <property type="entry name" value="Presenilin"/>
    <property type="match status" value="1"/>
</dbReference>
<keyword evidence="3" id="KW-1185">Reference proteome</keyword>
<feature type="transmembrane region" description="Helical" evidence="1">
    <location>
        <begin position="174"/>
        <end position="194"/>
    </location>
</feature>
<keyword evidence="1" id="KW-0472">Membrane</keyword>